<keyword evidence="10" id="KW-0812">Transmembrane</keyword>
<dbReference type="InterPro" id="IPR003594">
    <property type="entry name" value="HATPase_dom"/>
</dbReference>
<dbReference type="PANTHER" id="PTHR24421:SF10">
    <property type="entry name" value="NITRATE_NITRITE SENSOR PROTEIN NARQ"/>
    <property type="match status" value="1"/>
</dbReference>
<gene>
    <name evidence="12" type="ORF">QTN47_11260</name>
</gene>
<keyword evidence="13" id="KW-1185">Reference proteome</keyword>
<protein>
    <recommendedName>
        <fullName evidence="2">histidine kinase</fullName>
        <ecNumber evidence="2">2.7.13.3</ecNumber>
    </recommendedName>
</protein>
<dbReference type="Gene3D" id="3.30.565.10">
    <property type="entry name" value="Histidine kinase-like ATPase, C-terminal domain"/>
    <property type="match status" value="1"/>
</dbReference>
<feature type="domain" description="Histidine kinase" evidence="11">
    <location>
        <begin position="69"/>
        <end position="262"/>
    </location>
</feature>
<dbReference type="RefSeq" id="WP_369329484.1">
    <property type="nucleotide sequence ID" value="NZ_JAULBC010000003.1"/>
</dbReference>
<keyword evidence="3" id="KW-0597">Phosphoprotein</keyword>
<keyword evidence="7 12" id="KW-0067">ATP-binding</keyword>
<organism evidence="12 13">
    <name type="scientific">Danxiaibacter flavus</name>
    <dbReference type="NCBI Taxonomy" id="3049108"/>
    <lineage>
        <taxon>Bacteria</taxon>
        <taxon>Pseudomonadati</taxon>
        <taxon>Bacteroidota</taxon>
        <taxon>Chitinophagia</taxon>
        <taxon>Chitinophagales</taxon>
        <taxon>Chitinophagaceae</taxon>
        <taxon>Danxiaibacter</taxon>
    </lineage>
</organism>
<comment type="catalytic activity">
    <reaction evidence="1">
        <text>ATP + protein L-histidine = ADP + protein N-phospho-L-histidine.</text>
        <dbReference type="EC" id="2.7.13.3"/>
    </reaction>
</comment>
<keyword evidence="8" id="KW-0902">Two-component regulatory system</keyword>
<keyword evidence="10" id="KW-0472">Membrane</keyword>
<keyword evidence="9" id="KW-0175">Coiled coil</keyword>
<dbReference type="SUPFAM" id="SSF55874">
    <property type="entry name" value="ATPase domain of HSP90 chaperone/DNA topoisomerase II/histidine kinase"/>
    <property type="match status" value="1"/>
</dbReference>
<keyword evidence="6" id="KW-0418">Kinase</keyword>
<evidence type="ECO:0000259" key="11">
    <source>
        <dbReference type="PROSITE" id="PS50109"/>
    </source>
</evidence>
<evidence type="ECO:0000256" key="9">
    <source>
        <dbReference type="SAM" id="Coils"/>
    </source>
</evidence>
<dbReference type="PANTHER" id="PTHR24421">
    <property type="entry name" value="NITRATE/NITRITE SENSOR PROTEIN NARX-RELATED"/>
    <property type="match status" value="1"/>
</dbReference>
<evidence type="ECO:0000256" key="5">
    <source>
        <dbReference type="ARBA" id="ARBA00022741"/>
    </source>
</evidence>
<proteinExistence type="predicted"/>
<evidence type="ECO:0000256" key="10">
    <source>
        <dbReference type="SAM" id="Phobius"/>
    </source>
</evidence>
<keyword evidence="5" id="KW-0547">Nucleotide-binding</keyword>
<feature type="coiled-coil region" evidence="9">
    <location>
        <begin position="30"/>
        <end position="73"/>
    </location>
</feature>
<evidence type="ECO:0000256" key="3">
    <source>
        <dbReference type="ARBA" id="ARBA00022553"/>
    </source>
</evidence>
<evidence type="ECO:0000313" key="12">
    <source>
        <dbReference type="EMBL" id="MEX6688077.1"/>
    </source>
</evidence>
<dbReference type="InterPro" id="IPR050482">
    <property type="entry name" value="Sensor_HK_TwoCompSys"/>
</dbReference>
<evidence type="ECO:0000256" key="7">
    <source>
        <dbReference type="ARBA" id="ARBA00022840"/>
    </source>
</evidence>
<dbReference type="CDD" id="cd16917">
    <property type="entry name" value="HATPase_UhpB-NarQ-NarX-like"/>
    <property type="match status" value="1"/>
</dbReference>
<comment type="caution">
    <text evidence="12">The sequence shown here is derived from an EMBL/GenBank/DDBJ whole genome shotgun (WGS) entry which is preliminary data.</text>
</comment>
<evidence type="ECO:0000256" key="8">
    <source>
        <dbReference type="ARBA" id="ARBA00023012"/>
    </source>
</evidence>
<evidence type="ECO:0000256" key="6">
    <source>
        <dbReference type="ARBA" id="ARBA00022777"/>
    </source>
</evidence>
<name>A0ABV3ZDY3_9BACT</name>
<accession>A0ABV3ZDY3</accession>
<dbReference type="Pfam" id="PF07730">
    <property type="entry name" value="HisKA_3"/>
    <property type="match status" value="1"/>
</dbReference>
<evidence type="ECO:0000313" key="13">
    <source>
        <dbReference type="Proteomes" id="UP001560573"/>
    </source>
</evidence>
<evidence type="ECO:0000256" key="2">
    <source>
        <dbReference type="ARBA" id="ARBA00012438"/>
    </source>
</evidence>
<keyword evidence="10" id="KW-1133">Transmembrane helix</keyword>
<sequence length="274" mass="30870">MFDSTEEIYYSLIAGVALMFFVAVIFVLTIIKYQNSLNRHQRDKLKLQAQFAQTLLQSQLEIQEQTLQQLSRELHDNLGQVASLIKINLHTLQLNDSAKANRKLEDTRELTRRLIGDIKSLSVSLSSDNVMQSGLVKALEMEMERINRTELFTARFEMNETIPEIDNNKAIILYRMMQETLNNAVKHSMAQNIHLHIFTRGNFVIFTLTDDGKGFNVEERMTGGGAGLYNLKKRATLIDANLSIKSTPGTGTNITIEFPNIYAPNTSSEASPGG</sequence>
<dbReference type="Pfam" id="PF02518">
    <property type="entry name" value="HATPase_c"/>
    <property type="match status" value="1"/>
</dbReference>
<dbReference type="EMBL" id="JAULBC010000003">
    <property type="protein sequence ID" value="MEX6688077.1"/>
    <property type="molecule type" value="Genomic_DNA"/>
</dbReference>
<dbReference type="SMART" id="SM00387">
    <property type="entry name" value="HATPase_c"/>
    <property type="match status" value="1"/>
</dbReference>
<feature type="transmembrane region" description="Helical" evidence="10">
    <location>
        <begin position="12"/>
        <end position="31"/>
    </location>
</feature>
<dbReference type="InterPro" id="IPR036890">
    <property type="entry name" value="HATPase_C_sf"/>
</dbReference>
<reference evidence="12 13" key="1">
    <citation type="submission" date="2023-07" db="EMBL/GenBank/DDBJ databases">
        <authorList>
            <person name="Lian W.-H."/>
        </authorList>
    </citation>
    <scope>NUCLEOTIDE SEQUENCE [LARGE SCALE GENOMIC DNA]</scope>
    <source>
        <strain evidence="12 13">SYSU DXS3180</strain>
    </source>
</reference>
<dbReference type="PROSITE" id="PS50109">
    <property type="entry name" value="HIS_KIN"/>
    <property type="match status" value="1"/>
</dbReference>
<keyword evidence="4" id="KW-0808">Transferase</keyword>
<evidence type="ECO:0000256" key="1">
    <source>
        <dbReference type="ARBA" id="ARBA00000085"/>
    </source>
</evidence>
<dbReference type="InterPro" id="IPR005467">
    <property type="entry name" value="His_kinase_dom"/>
</dbReference>
<evidence type="ECO:0000256" key="4">
    <source>
        <dbReference type="ARBA" id="ARBA00022679"/>
    </source>
</evidence>
<dbReference type="GO" id="GO:0005524">
    <property type="term" value="F:ATP binding"/>
    <property type="evidence" value="ECO:0007669"/>
    <property type="project" value="UniProtKB-KW"/>
</dbReference>
<dbReference type="Gene3D" id="1.20.5.1930">
    <property type="match status" value="1"/>
</dbReference>
<dbReference type="EC" id="2.7.13.3" evidence="2"/>
<dbReference type="InterPro" id="IPR011712">
    <property type="entry name" value="Sig_transdc_His_kin_sub3_dim/P"/>
</dbReference>
<dbReference type="Proteomes" id="UP001560573">
    <property type="component" value="Unassembled WGS sequence"/>
</dbReference>